<keyword evidence="4" id="KW-1185">Reference proteome</keyword>
<accession>A0A9N9P7S8</accession>
<feature type="binding site" evidence="1">
    <location>
        <position position="71"/>
    </location>
    <ligand>
        <name>ATP</name>
        <dbReference type="ChEBI" id="CHEBI:30616"/>
    </ligand>
</feature>
<dbReference type="SUPFAM" id="SSF56112">
    <property type="entry name" value="Protein kinase-like (PK-like)"/>
    <property type="match status" value="1"/>
</dbReference>
<dbReference type="GO" id="GO:0005524">
    <property type="term" value="F:ATP binding"/>
    <property type="evidence" value="ECO:0007669"/>
    <property type="project" value="UniProtKB-UniRule"/>
</dbReference>
<organism evidence="3 4">
    <name type="scientific">Racocetra fulgida</name>
    <dbReference type="NCBI Taxonomy" id="60492"/>
    <lineage>
        <taxon>Eukaryota</taxon>
        <taxon>Fungi</taxon>
        <taxon>Fungi incertae sedis</taxon>
        <taxon>Mucoromycota</taxon>
        <taxon>Glomeromycotina</taxon>
        <taxon>Glomeromycetes</taxon>
        <taxon>Diversisporales</taxon>
        <taxon>Gigasporaceae</taxon>
        <taxon>Racocetra</taxon>
    </lineage>
</organism>
<dbReference type="Pfam" id="PF00069">
    <property type="entry name" value="Pkinase"/>
    <property type="match status" value="1"/>
</dbReference>
<evidence type="ECO:0000313" key="4">
    <source>
        <dbReference type="Proteomes" id="UP000789396"/>
    </source>
</evidence>
<evidence type="ECO:0000313" key="3">
    <source>
        <dbReference type="EMBL" id="CAG8812524.1"/>
    </source>
</evidence>
<reference evidence="3" key="1">
    <citation type="submission" date="2021-06" db="EMBL/GenBank/DDBJ databases">
        <authorList>
            <person name="Kallberg Y."/>
            <person name="Tangrot J."/>
            <person name="Rosling A."/>
        </authorList>
    </citation>
    <scope>NUCLEOTIDE SEQUENCE</scope>
    <source>
        <strain evidence="3">IN212</strain>
    </source>
</reference>
<sequence>EYLIYNTQASSPSKGWRYLVTMMESFPERLGWVEPSLKFGEETVKLVRSIGVGRTSVVYEGIYKDISVAVKMMKNANYLSCIERERAVLKELSELDSPHIPKILFYDENTLVMIPLGEKVNNLRKTDIKDIINTLKHVHSYGYVHRDLRKYNFLRSLDDSKETILIIDWGYGTSNREDTAFAGALECMPD</sequence>
<dbReference type="GO" id="GO:0005634">
    <property type="term" value="C:nucleus"/>
    <property type="evidence" value="ECO:0007669"/>
    <property type="project" value="TreeGrafter"/>
</dbReference>
<protein>
    <submittedName>
        <fullName evidence="3">518_t:CDS:1</fullName>
    </submittedName>
</protein>
<dbReference type="PROSITE" id="PS50011">
    <property type="entry name" value="PROTEIN_KINASE_DOM"/>
    <property type="match status" value="1"/>
</dbReference>
<dbReference type="EMBL" id="CAJVPZ010087082">
    <property type="protein sequence ID" value="CAG8812524.1"/>
    <property type="molecule type" value="Genomic_DNA"/>
</dbReference>
<dbReference type="Gene3D" id="3.30.200.20">
    <property type="entry name" value="Phosphorylase Kinase, domain 1"/>
    <property type="match status" value="1"/>
</dbReference>
<keyword evidence="1" id="KW-0547">Nucleotide-binding</keyword>
<proteinExistence type="predicted"/>
<dbReference type="InterPro" id="IPR011009">
    <property type="entry name" value="Kinase-like_dom_sf"/>
</dbReference>
<keyword evidence="1" id="KW-0067">ATP-binding</keyword>
<dbReference type="PROSITE" id="PS00107">
    <property type="entry name" value="PROTEIN_KINASE_ATP"/>
    <property type="match status" value="1"/>
</dbReference>
<dbReference type="Gene3D" id="1.10.510.10">
    <property type="entry name" value="Transferase(Phosphotransferase) domain 1"/>
    <property type="match status" value="1"/>
</dbReference>
<feature type="domain" description="Protein kinase" evidence="2">
    <location>
        <begin position="44"/>
        <end position="190"/>
    </location>
</feature>
<dbReference type="PANTHER" id="PTHR44167:SF24">
    <property type="entry name" value="SERINE_THREONINE-PROTEIN KINASE CHK2"/>
    <property type="match status" value="1"/>
</dbReference>
<dbReference type="InterPro" id="IPR017441">
    <property type="entry name" value="Protein_kinase_ATP_BS"/>
</dbReference>
<dbReference type="GO" id="GO:0004674">
    <property type="term" value="F:protein serine/threonine kinase activity"/>
    <property type="evidence" value="ECO:0007669"/>
    <property type="project" value="TreeGrafter"/>
</dbReference>
<dbReference type="OrthoDB" id="5979581at2759"/>
<dbReference type="AlphaFoldDB" id="A0A9N9P7S8"/>
<dbReference type="PANTHER" id="PTHR44167">
    <property type="entry name" value="OVARIAN-SPECIFIC SERINE/THREONINE-PROTEIN KINASE LOK-RELATED"/>
    <property type="match status" value="1"/>
</dbReference>
<feature type="non-terminal residue" evidence="3">
    <location>
        <position position="1"/>
    </location>
</feature>
<evidence type="ECO:0000256" key="1">
    <source>
        <dbReference type="PROSITE-ProRule" id="PRU10141"/>
    </source>
</evidence>
<dbReference type="Proteomes" id="UP000789396">
    <property type="component" value="Unassembled WGS sequence"/>
</dbReference>
<comment type="caution">
    <text evidence="3">The sequence shown here is derived from an EMBL/GenBank/DDBJ whole genome shotgun (WGS) entry which is preliminary data.</text>
</comment>
<dbReference type="InterPro" id="IPR000719">
    <property type="entry name" value="Prot_kinase_dom"/>
</dbReference>
<gene>
    <name evidence="3" type="ORF">RFULGI_LOCUS18917</name>
</gene>
<feature type="non-terminal residue" evidence="3">
    <location>
        <position position="190"/>
    </location>
</feature>
<name>A0A9N9P7S8_9GLOM</name>
<dbReference type="GO" id="GO:0044773">
    <property type="term" value="P:mitotic DNA damage checkpoint signaling"/>
    <property type="evidence" value="ECO:0007669"/>
    <property type="project" value="TreeGrafter"/>
</dbReference>
<evidence type="ECO:0000259" key="2">
    <source>
        <dbReference type="PROSITE" id="PS50011"/>
    </source>
</evidence>